<dbReference type="EMBL" id="JANPWB010000008">
    <property type="protein sequence ID" value="KAJ1162894.1"/>
    <property type="molecule type" value="Genomic_DNA"/>
</dbReference>
<protein>
    <submittedName>
        <fullName evidence="1">Uncharacterized protein</fullName>
    </submittedName>
</protein>
<organism evidence="1 2">
    <name type="scientific">Pleurodeles waltl</name>
    <name type="common">Iberian ribbed newt</name>
    <dbReference type="NCBI Taxonomy" id="8319"/>
    <lineage>
        <taxon>Eukaryota</taxon>
        <taxon>Metazoa</taxon>
        <taxon>Chordata</taxon>
        <taxon>Craniata</taxon>
        <taxon>Vertebrata</taxon>
        <taxon>Euteleostomi</taxon>
        <taxon>Amphibia</taxon>
        <taxon>Batrachia</taxon>
        <taxon>Caudata</taxon>
        <taxon>Salamandroidea</taxon>
        <taxon>Salamandridae</taxon>
        <taxon>Pleurodelinae</taxon>
        <taxon>Pleurodeles</taxon>
    </lineage>
</organism>
<keyword evidence="2" id="KW-1185">Reference proteome</keyword>
<comment type="caution">
    <text evidence="1">The sequence shown here is derived from an EMBL/GenBank/DDBJ whole genome shotgun (WGS) entry which is preliminary data.</text>
</comment>
<dbReference type="AlphaFoldDB" id="A0AAV7SEH2"/>
<gene>
    <name evidence="1" type="ORF">NDU88_003358</name>
</gene>
<sequence>MPGVPPTSGSPKASVASRPPRCAGLRVRAVGTAVLVHRDVSSHATPPCDHSSFLTAPTCALGCLRVPGALSDSILESLCRSFKAAWPCWSAAVLCPYWTLILIAPQRPGTDLSNDTVLIARTAVGLQRLLAF</sequence>
<evidence type="ECO:0000313" key="1">
    <source>
        <dbReference type="EMBL" id="KAJ1162894.1"/>
    </source>
</evidence>
<name>A0AAV7SEH2_PLEWA</name>
<dbReference type="Proteomes" id="UP001066276">
    <property type="component" value="Chromosome 4_2"/>
</dbReference>
<evidence type="ECO:0000313" key="2">
    <source>
        <dbReference type="Proteomes" id="UP001066276"/>
    </source>
</evidence>
<reference evidence="1" key="1">
    <citation type="journal article" date="2022" name="bioRxiv">
        <title>Sequencing and chromosome-scale assembly of the giantPleurodeles waltlgenome.</title>
        <authorList>
            <person name="Brown T."/>
            <person name="Elewa A."/>
            <person name="Iarovenko S."/>
            <person name="Subramanian E."/>
            <person name="Araus A.J."/>
            <person name="Petzold A."/>
            <person name="Susuki M."/>
            <person name="Suzuki K.-i.T."/>
            <person name="Hayashi T."/>
            <person name="Toyoda A."/>
            <person name="Oliveira C."/>
            <person name="Osipova E."/>
            <person name="Leigh N.D."/>
            <person name="Simon A."/>
            <person name="Yun M.H."/>
        </authorList>
    </citation>
    <scope>NUCLEOTIDE SEQUENCE</scope>
    <source>
        <strain evidence="1">20211129_DDA</strain>
        <tissue evidence="1">Liver</tissue>
    </source>
</reference>
<proteinExistence type="predicted"/>
<accession>A0AAV7SEH2</accession>